<dbReference type="RefSeq" id="WP_111659093.1">
    <property type="nucleotide sequence ID" value="NZ_QLLO01000002.1"/>
</dbReference>
<sequence>MTIISIITVNYNDKLGLERTIKSVQNQTASNFEHIIIDGNSTDGSLDVIKDNENSFSYWISEPDTGVYNAMNKGIKVAKGDYLLFLNSGDDFSDNDALKRVSKDLFNSDIIYCNINVIGANSQKIKKCPDQLSFEYLYNDVPPHQATFTKRNLFETIGLYDETLKIVSDWKFLILAICKYNATYKHLDDVITNFYEGGISSVQENRMLLKQERATILKEEFSLFINDLKKMIELRDTITDLRNSKKIKLLIKLGLINKF</sequence>
<keyword evidence="2" id="KW-0808">Transferase</keyword>
<dbReference type="PANTHER" id="PTHR22916:SF67">
    <property type="entry name" value="COLANIC ACID BIOSYNTHESIS GLYCOSYL TRANSFERASE WCAE-RELATED"/>
    <property type="match status" value="1"/>
</dbReference>
<evidence type="ECO:0000313" key="3">
    <source>
        <dbReference type="Proteomes" id="UP000248703"/>
    </source>
</evidence>
<dbReference type="EMBL" id="QLLO01000002">
    <property type="protein sequence ID" value="RAJ16978.1"/>
    <property type="molecule type" value="Genomic_DNA"/>
</dbReference>
<dbReference type="InterPro" id="IPR001173">
    <property type="entry name" value="Glyco_trans_2-like"/>
</dbReference>
<name>A0A327RLD3_9FLAO</name>
<accession>A0A327RLD3</accession>
<protein>
    <submittedName>
        <fullName evidence="2">Glycosyltransferase involved in cell wall biosynthesis</fullName>
    </submittedName>
</protein>
<dbReference type="Gene3D" id="3.90.550.10">
    <property type="entry name" value="Spore Coat Polysaccharide Biosynthesis Protein SpsA, Chain A"/>
    <property type="match status" value="1"/>
</dbReference>
<dbReference type="GO" id="GO:0016758">
    <property type="term" value="F:hexosyltransferase activity"/>
    <property type="evidence" value="ECO:0007669"/>
    <property type="project" value="UniProtKB-ARBA"/>
</dbReference>
<reference evidence="2 3" key="1">
    <citation type="submission" date="2018-06" db="EMBL/GenBank/DDBJ databases">
        <title>Genomic Encyclopedia of Archaeal and Bacterial Type Strains, Phase II (KMG-II): from individual species to whole genera.</title>
        <authorList>
            <person name="Goeker M."/>
        </authorList>
    </citation>
    <scope>NUCLEOTIDE SEQUENCE [LARGE SCALE GENOMIC DNA]</scope>
    <source>
        <strain evidence="2 3">DSM 24464</strain>
    </source>
</reference>
<evidence type="ECO:0000313" key="2">
    <source>
        <dbReference type="EMBL" id="RAJ16978.1"/>
    </source>
</evidence>
<dbReference type="PANTHER" id="PTHR22916">
    <property type="entry name" value="GLYCOSYLTRANSFERASE"/>
    <property type="match status" value="1"/>
</dbReference>
<dbReference type="Proteomes" id="UP000248703">
    <property type="component" value="Unassembled WGS sequence"/>
</dbReference>
<evidence type="ECO:0000259" key="1">
    <source>
        <dbReference type="Pfam" id="PF00535"/>
    </source>
</evidence>
<dbReference type="CDD" id="cd06433">
    <property type="entry name" value="GT_2_WfgS_like"/>
    <property type="match status" value="1"/>
</dbReference>
<comment type="caution">
    <text evidence="2">The sequence shown here is derived from an EMBL/GenBank/DDBJ whole genome shotgun (WGS) entry which is preliminary data.</text>
</comment>
<feature type="domain" description="Glycosyltransferase 2-like" evidence="1">
    <location>
        <begin position="5"/>
        <end position="130"/>
    </location>
</feature>
<dbReference type="AlphaFoldDB" id="A0A327RLD3"/>
<dbReference type="InterPro" id="IPR029044">
    <property type="entry name" value="Nucleotide-diphossugar_trans"/>
</dbReference>
<proteinExistence type="predicted"/>
<dbReference type="Pfam" id="PF00535">
    <property type="entry name" value="Glycos_transf_2"/>
    <property type="match status" value="1"/>
</dbReference>
<gene>
    <name evidence="2" type="ORF">LY08_00756</name>
</gene>
<organism evidence="2 3">
    <name type="scientific">Olleya aquimaris</name>
    <dbReference type="NCBI Taxonomy" id="639310"/>
    <lineage>
        <taxon>Bacteria</taxon>
        <taxon>Pseudomonadati</taxon>
        <taxon>Bacteroidota</taxon>
        <taxon>Flavobacteriia</taxon>
        <taxon>Flavobacteriales</taxon>
        <taxon>Flavobacteriaceae</taxon>
    </lineage>
</organism>
<dbReference type="OrthoDB" id="9788101at2"/>
<keyword evidence="3" id="KW-1185">Reference proteome</keyword>
<dbReference type="SUPFAM" id="SSF53448">
    <property type="entry name" value="Nucleotide-diphospho-sugar transferases"/>
    <property type="match status" value="1"/>
</dbReference>